<keyword evidence="2" id="KW-1133">Transmembrane helix</keyword>
<dbReference type="HOGENOM" id="CLU_582710_0_0_1"/>
<keyword evidence="4" id="KW-1185">Reference proteome</keyword>
<feature type="transmembrane region" description="Helical" evidence="2">
    <location>
        <begin position="296"/>
        <end position="315"/>
    </location>
</feature>
<dbReference type="InParanoid" id="A0A0C2WWS5"/>
<dbReference type="OrthoDB" id="3234297at2759"/>
<proteinExistence type="predicted"/>
<reference evidence="3 4" key="1">
    <citation type="submission" date="2014-04" db="EMBL/GenBank/DDBJ databases">
        <title>Evolutionary Origins and Diversification of the Mycorrhizal Mutualists.</title>
        <authorList>
            <consortium name="DOE Joint Genome Institute"/>
            <consortium name="Mycorrhizal Genomics Consortium"/>
            <person name="Kohler A."/>
            <person name="Kuo A."/>
            <person name="Nagy L.G."/>
            <person name="Floudas D."/>
            <person name="Copeland A."/>
            <person name="Barry K.W."/>
            <person name="Cichocki N."/>
            <person name="Veneault-Fourrey C."/>
            <person name="LaButti K."/>
            <person name="Lindquist E.A."/>
            <person name="Lipzen A."/>
            <person name="Lundell T."/>
            <person name="Morin E."/>
            <person name="Murat C."/>
            <person name="Riley R."/>
            <person name="Ohm R."/>
            <person name="Sun H."/>
            <person name="Tunlid A."/>
            <person name="Henrissat B."/>
            <person name="Grigoriev I.V."/>
            <person name="Hibbett D.S."/>
            <person name="Martin F."/>
        </authorList>
    </citation>
    <scope>NUCLEOTIDE SEQUENCE [LARGE SCALE GENOMIC DNA]</scope>
    <source>
        <strain evidence="3 4">Koide BX008</strain>
    </source>
</reference>
<feature type="transmembrane region" description="Helical" evidence="2">
    <location>
        <begin position="253"/>
        <end position="276"/>
    </location>
</feature>
<keyword evidence="2" id="KW-0472">Membrane</keyword>
<evidence type="ECO:0000256" key="1">
    <source>
        <dbReference type="SAM" id="MobiDB-lite"/>
    </source>
</evidence>
<feature type="transmembrane region" description="Helical" evidence="2">
    <location>
        <begin position="31"/>
        <end position="51"/>
    </location>
</feature>
<evidence type="ECO:0000256" key="2">
    <source>
        <dbReference type="SAM" id="Phobius"/>
    </source>
</evidence>
<dbReference type="Proteomes" id="UP000054549">
    <property type="component" value="Unassembled WGS sequence"/>
</dbReference>
<evidence type="ECO:0000313" key="4">
    <source>
        <dbReference type="Proteomes" id="UP000054549"/>
    </source>
</evidence>
<name>A0A0C2WWS5_AMAMK</name>
<organism evidence="3 4">
    <name type="scientific">Amanita muscaria (strain Koide BX008)</name>
    <dbReference type="NCBI Taxonomy" id="946122"/>
    <lineage>
        <taxon>Eukaryota</taxon>
        <taxon>Fungi</taxon>
        <taxon>Dikarya</taxon>
        <taxon>Basidiomycota</taxon>
        <taxon>Agaricomycotina</taxon>
        <taxon>Agaricomycetes</taxon>
        <taxon>Agaricomycetidae</taxon>
        <taxon>Agaricales</taxon>
        <taxon>Pluteineae</taxon>
        <taxon>Amanitaceae</taxon>
        <taxon>Amanita</taxon>
    </lineage>
</organism>
<protein>
    <submittedName>
        <fullName evidence="3">Uncharacterized protein</fullName>
    </submittedName>
</protein>
<feature type="transmembrane region" description="Helical" evidence="2">
    <location>
        <begin position="95"/>
        <end position="111"/>
    </location>
</feature>
<sequence>MTSPDYPGSNLTQAQNGVNLPLVPNHDIQGYAVRLSSFIAHLCVALLIAYSTKTQRHFYLPLLSQVALAIFAVWLCGRNQLNFSDIEFAVIQTRSPVSIYILLLVIPRLLFQRPTFKKKDTTSKSHDGQSFFRGMINSESLDWALIRHRAWGLLYLSCCLSVNLVRQFNKARYNGFTQAARDMFADPISPPKLRLEGWLDSGKVWLGLAICSAFVYECVLHRHGEQRRRIMHQLAGKRKKSLKAWALSKRVRWGFAATWFIATKLHPWLPFLYASVMFLNWSRDMKIWTIEENFNWTYGQLLAISQVIITLYPCWQLCYSRWWEIVPLPRRLVFDIIWLISGKGQPWTNPTESDLILGNLWDAFPPDVTPEEIGLPTAKPALPLDVTNPFPAEGTSIRSMRSRHRQNRTNWGPRSEQVTGSIEEEDIADQVSN</sequence>
<gene>
    <name evidence="3" type="ORF">M378DRAFT_908676</name>
</gene>
<keyword evidence="2" id="KW-0812">Transmembrane</keyword>
<feature type="transmembrane region" description="Helical" evidence="2">
    <location>
        <begin position="58"/>
        <end position="75"/>
    </location>
</feature>
<dbReference type="EMBL" id="KN818293">
    <property type="protein sequence ID" value="KIL60808.1"/>
    <property type="molecule type" value="Genomic_DNA"/>
</dbReference>
<accession>A0A0C2WWS5</accession>
<dbReference type="AlphaFoldDB" id="A0A0C2WWS5"/>
<feature type="compositionally biased region" description="Acidic residues" evidence="1">
    <location>
        <begin position="422"/>
        <end position="433"/>
    </location>
</feature>
<feature type="region of interest" description="Disordered" evidence="1">
    <location>
        <begin position="392"/>
        <end position="433"/>
    </location>
</feature>
<feature type="compositionally biased region" description="Polar residues" evidence="1">
    <location>
        <begin position="408"/>
        <end position="420"/>
    </location>
</feature>
<evidence type="ECO:0000313" key="3">
    <source>
        <dbReference type="EMBL" id="KIL60808.1"/>
    </source>
</evidence>